<dbReference type="Proteomes" id="UP001223520">
    <property type="component" value="Chromosome"/>
</dbReference>
<name>A0AAJ6NQD6_9CYAN</name>
<feature type="transmembrane region" description="Helical" evidence="1">
    <location>
        <begin position="90"/>
        <end position="107"/>
    </location>
</feature>
<dbReference type="AlphaFoldDB" id="A0AAJ6NQD6"/>
<feature type="transmembrane region" description="Helical" evidence="1">
    <location>
        <begin position="38"/>
        <end position="58"/>
    </location>
</feature>
<dbReference type="EMBL" id="CP124543">
    <property type="protein sequence ID" value="WGV24680.1"/>
    <property type="molecule type" value="Genomic_DNA"/>
</dbReference>
<keyword evidence="1" id="KW-1133">Transmembrane helix</keyword>
<sequence length="114" mass="12636">MGRLLIKLIGLILLFAGLYFFGQNIIFVSGYYSYFYRSLPATGSVLAVMAGIFTLLFFHRQTGNLGWFLLGIGIVLVFISGGVILKPTSLWSFCVAFTAFTAGYKLLNEGRINF</sequence>
<dbReference type="RefSeq" id="WP_281481998.1">
    <property type="nucleotide sequence ID" value="NZ_CP124543.1"/>
</dbReference>
<feature type="transmembrane region" description="Helical" evidence="1">
    <location>
        <begin position="12"/>
        <end position="32"/>
    </location>
</feature>
<evidence type="ECO:0000256" key="1">
    <source>
        <dbReference type="SAM" id="Phobius"/>
    </source>
</evidence>
<dbReference type="KEGG" id="hbq:QI031_23380"/>
<reference evidence="2 3" key="1">
    <citation type="journal article" date="2023" name="Limnol Oceanogr Lett">
        <title>Environmental adaptations by the intertidal Antarctic cyanobacterium Halotia branconii CENA392 as revealed using long-read genome sequencing.</title>
        <authorList>
            <person name="Dextro R.B."/>
            <person name="Delbaje E."/>
            <person name="Freitas P.N.N."/>
            <person name="Geraldes V."/>
            <person name="Pinto E."/>
            <person name="Long P.F."/>
            <person name="Fiore M.F."/>
        </authorList>
    </citation>
    <scope>NUCLEOTIDE SEQUENCE [LARGE SCALE GENOMIC DNA]</scope>
    <source>
        <strain evidence="2 3">CENA392</strain>
    </source>
</reference>
<proteinExistence type="predicted"/>
<keyword evidence="3" id="KW-1185">Reference proteome</keyword>
<gene>
    <name evidence="2" type="ORF">QI031_23380</name>
</gene>
<evidence type="ECO:0000313" key="3">
    <source>
        <dbReference type="Proteomes" id="UP001223520"/>
    </source>
</evidence>
<organism evidence="2 3">
    <name type="scientific">Halotia branconii CENA392</name>
    <dbReference type="NCBI Taxonomy" id="1539056"/>
    <lineage>
        <taxon>Bacteria</taxon>
        <taxon>Bacillati</taxon>
        <taxon>Cyanobacteriota</taxon>
        <taxon>Cyanophyceae</taxon>
        <taxon>Nostocales</taxon>
        <taxon>Nodulariaceae</taxon>
        <taxon>Halotia</taxon>
    </lineage>
</organism>
<keyword evidence="1" id="KW-0812">Transmembrane</keyword>
<feature type="transmembrane region" description="Helical" evidence="1">
    <location>
        <begin position="65"/>
        <end position="84"/>
    </location>
</feature>
<evidence type="ECO:0000313" key="2">
    <source>
        <dbReference type="EMBL" id="WGV24680.1"/>
    </source>
</evidence>
<protein>
    <submittedName>
        <fullName evidence="2">Uncharacterized protein</fullName>
    </submittedName>
</protein>
<accession>A0AAJ6NQD6</accession>
<keyword evidence="1" id="KW-0472">Membrane</keyword>